<dbReference type="Gene3D" id="3.30.160.60">
    <property type="entry name" value="Classic Zinc Finger"/>
    <property type="match status" value="1"/>
</dbReference>
<dbReference type="Pfam" id="PF13912">
    <property type="entry name" value="zf-C2H2_6"/>
    <property type="match status" value="1"/>
</dbReference>
<accession>A0A833QTX9</accession>
<dbReference type="InterPro" id="IPR013087">
    <property type="entry name" value="Znf_C2H2_type"/>
</dbReference>
<evidence type="ECO:0000259" key="7">
    <source>
        <dbReference type="PROSITE" id="PS50157"/>
    </source>
</evidence>
<gene>
    <name evidence="8" type="ORF">FCM35_KLT04980</name>
</gene>
<protein>
    <submittedName>
        <fullName evidence="8">Zinc finger protein 2</fullName>
    </submittedName>
</protein>
<dbReference type="PANTHER" id="PTHR47287:SF15">
    <property type="entry name" value="ZINC FINGER PROTEIN 3-LIKE"/>
    <property type="match status" value="1"/>
</dbReference>
<evidence type="ECO:0000256" key="6">
    <source>
        <dbReference type="PROSITE-ProRule" id="PRU00042"/>
    </source>
</evidence>
<keyword evidence="5" id="KW-0539">Nucleus</keyword>
<dbReference type="InterPro" id="IPR044246">
    <property type="entry name" value="ZFP3-like"/>
</dbReference>
<keyword evidence="9" id="KW-1185">Reference proteome</keyword>
<dbReference type="GO" id="GO:0009788">
    <property type="term" value="P:negative regulation of abscisic acid-activated signaling pathway"/>
    <property type="evidence" value="ECO:0007669"/>
    <property type="project" value="InterPro"/>
</dbReference>
<evidence type="ECO:0000313" key="8">
    <source>
        <dbReference type="EMBL" id="KAF3329649.1"/>
    </source>
</evidence>
<dbReference type="PANTHER" id="PTHR47287">
    <property type="entry name" value="C2H2 AND C2HC ZINC FINGERS SUPERFAMILY PROTEIN"/>
    <property type="match status" value="1"/>
</dbReference>
<keyword evidence="3 6" id="KW-0863">Zinc-finger</keyword>
<dbReference type="EMBL" id="SWLB01000014">
    <property type="protein sequence ID" value="KAF3329649.1"/>
    <property type="molecule type" value="Genomic_DNA"/>
</dbReference>
<dbReference type="Proteomes" id="UP000623129">
    <property type="component" value="Unassembled WGS sequence"/>
</dbReference>
<dbReference type="PROSITE" id="PS00028">
    <property type="entry name" value="ZINC_FINGER_C2H2_1"/>
    <property type="match status" value="1"/>
</dbReference>
<organism evidence="8 9">
    <name type="scientific">Carex littledalei</name>
    <dbReference type="NCBI Taxonomy" id="544730"/>
    <lineage>
        <taxon>Eukaryota</taxon>
        <taxon>Viridiplantae</taxon>
        <taxon>Streptophyta</taxon>
        <taxon>Embryophyta</taxon>
        <taxon>Tracheophyta</taxon>
        <taxon>Spermatophyta</taxon>
        <taxon>Magnoliopsida</taxon>
        <taxon>Liliopsida</taxon>
        <taxon>Poales</taxon>
        <taxon>Cyperaceae</taxon>
        <taxon>Cyperoideae</taxon>
        <taxon>Cariceae</taxon>
        <taxon>Carex</taxon>
        <taxon>Carex subgen. Euthyceras</taxon>
    </lineage>
</organism>
<dbReference type="PROSITE" id="PS50157">
    <property type="entry name" value="ZINC_FINGER_C2H2_2"/>
    <property type="match status" value="1"/>
</dbReference>
<evidence type="ECO:0000256" key="2">
    <source>
        <dbReference type="ARBA" id="ARBA00022723"/>
    </source>
</evidence>
<evidence type="ECO:0000256" key="1">
    <source>
        <dbReference type="ARBA" id="ARBA00004123"/>
    </source>
</evidence>
<dbReference type="GO" id="GO:0008270">
    <property type="term" value="F:zinc ion binding"/>
    <property type="evidence" value="ECO:0007669"/>
    <property type="project" value="UniProtKB-KW"/>
</dbReference>
<comment type="subcellular location">
    <subcellularLocation>
        <location evidence="1">Nucleus</location>
    </subcellularLocation>
</comment>
<dbReference type="InterPro" id="IPR036236">
    <property type="entry name" value="Znf_C2H2_sf"/>
</dbReference>
<dbReference type="AlphaFoldDB" id="A0A833QTX9"/>
<evidence type="ECO:0000313" key="9">
    <source>
        <dbReference type="Proteomes" id="UP000623129"/>
    </source>
</evidence>
<dbReference type="GO" id="GO:0005634">
    <property type="term" value="C:nucleus"/>
    <property type="evidence" value="ECO:0007669"/>
    <property type="project" value="UniProtKB-SubCell"/>
</dbReference>
<keyword evidence="2" id="KW-0479">Metal-binding</keyword>
<dbReference type="OrthoDB" id="1933825at2759"/>
<proteinExistence type="predicted"/>
<sequence>MDHGLNPRDLNLNLVLDPSARTEPLRVFSCNYCNRKFHTSQALGGHQNAHKLERSLAKRSRELVLAMSRVQTDPTHAFMAHFASTGYGFNHALGGAVGVQWIRGTEDRRRPIPWSTGGYEGYNGYVESMVDDKNELVDEIDLSLRL</sequence>
<evidence type="ECO:0000256" key="4">
    <source>
        <dbReference type="ARBA" id="ARBA00022833"/>
    </source>
</evidence>
<reference evidence="8" key="1">
    <citation type="submission" date="2020-01" db="EMBL/GenBank/DDBJ databases">
        <title>Genome sequence of Kobresia littledalei, the first chromosome-level genome in the family Cyperaceae.</title>
        <authorList>
            <person name="Qu G."/>
        </authorList>
    </citation>
    <scope>NUCLEOTIDE SEQUENCE</scope>
    <source>
        <strain evidence="8">C.B.Clarke</strain>
        <tissue evidence="8">Leaf</tissue>
    </source>
</reference>
<evidence type="ECO:0000256" key="3">
    <source>
        <dbReference type="ARBA" id="ARBA00022771"/>
    </source>
</evidence>
<evidence type="ECO:0000256" key="5">
    <source>
        <dbReference type="ARBA" id="ARBA00023242"/>
    </source>
</evidence>
<feature type="domain" description="C2H2-type" evidence="7">
    <location>
        <begin position="28"/>
        <end position="55"/>
    </location>
</feature>
<name>A0A833QTX9_9POAL</name>
<dbReference type="SUPFAM" id="SSF57667">
    <property type="entry name" value="beta-beta-alpha zinc fingers"/>
    <property type="match status" value="1"/>
</dbReference>
<comment type="caution">
    <text evidence="8">The sequence shown here is derived from an EMBL/GenBank/DDBJ whole genome shotgun (WGS) entry which is preliminary data.</text>
</comment>
<keyword evidence="4" id="KW-0862">Zinc</keyword>